<gene>
    <name evidence="2" type="ORF">DFR52_104380</name>
</gene>
<evidence type="ECO:0000313" key="3">
    <source>
        <dbReference type="Proteomes" id="UP000246352"/>
    </source>
</evidence>
<protein>
    <submittedName>
        <fullName evidence="2">Uncharacterized protein DUF992</fullName>
    </submittedName>
</protein>
<dbReference type="InterPro" id="IPR009333">
    <property type="entry name" value="DUF992"/>
</dbReference>
<dbReference type="EMBL" id="QGTR01000004">
    <property type="protein sequence ID" value="PWV99088.1"/>
    <property type="molecule type" value="Genomic_DNA"/>
</dbReference>
<dbReference type="OrthoDB" id="7362478at2"/>
<keyword evidence="1" id="KW-0732">Signal</keyword>
<feature type="signal peptide" evidence="1">
    <location>
        <begin position="1"/>
        <end position="21"/>
    </location>
</feature>
<dbReference type="RefSeq" id="WP_110033237.1">
    <property type="nucleotide sequence ID" value="NZ_QGTR01000004.1"/>
</dbReference>
<reference evidence="2 3" key="1">
    <citation type="submission" date="2018-05" db="EMBL/GenBank/DDBJ databases">
        <title>Genomic Encyclopedia of Type Strains, Phase IV (KMG-IV): sequencing the most valuable type-strain genomes for metagenomic binning, comparative biology and taxonomic classification.</title>
        <authorList>
            <person name="Goeker M."/>
        </authorList>
    </citation>
    <scope>NUCLEOTIDE SEQUENCE [LARGE SCALE GENOMIC DNA]</scope>
    <source>
        <strain evidence="2 3">DSM 16791</strain>
    </source>
</reference>
<keyword evidence="3" id="KW-1185">Reference proteome</keyword>
<sequence length="164" mass="16086">MTFAKTLILASALTAASGALAVQASAADRVEVGMLDCTVEGGVGFVFGSSRDLTCTFTPADPAVPADTYAGVINKYGLDLGVTGTTLIKWAVVSPTEAPYAAGALAGEYNGAQASASFAAGLGANVLVGGSNESFGLQPVSIQAQDGVNIAVGVASLTLIGTPG</sequence>
<evidence type="ECO:0000256" key="1">
    <source>
        <dbReference type="SAM" id="SignalP"/>
    </source>
</evidence>
<dbReference type="AlphaFoldDB" id="A0A317PI29"/>
<organism evidence="2 3">
    <name type="scientific">Hoeflea marina</name>
    <dbReference type="NCBI Taxonomy" id="274592"/>
    <lineage>
        <taxon>Bacteria</taxon>
        <taxon>Pseudomonadati</taxon>
        <taxon>Pseudomonadota</taxon>
        <taxon>Alphaproteobacteria</taxon>
        <taxon>Hyphomicrobiales</taxon>
        <taxon>Rhizobiaceae</taxon>
        <taxon>Hoeflea</taxon>
    </lineage>
</organism>
<comment type="caution">
    <text evidence="2">The sequence shown here is derived from an EMBL/GenBank/DDBJ whole genome shotgun (WGS) entry which is preliminary data.</text>
</comment>
<proteinExistence type="predicted"/>
<dbReference type="Pfam" id="PF06186">
    <property type="entry name" value="DUF992"/>
    <property type="match status" value="1"/>
</dbReference>
<evidence type="ECO:0000313" key="2">
    <source>
        <dbReference type="EMBL" id="PWV99088.1"/>
    </source>
</evidence>
<accession>A0A317PI29</accession>
<name>A0A317PI29_9HYPH</name>
<dbReference type="Proteomes" id="UP000246352">
    <property type="component" value="Unassembled WGS sequence"/>
</dbReference>
<feature type="chain" id="PRO_5016452456" evidence="1">
    <location>
        <begin position="22"/>
        <end position="164"/>
    </location>
</feature>